<dbReference type="GO" id="GO:0006633">
    <property type="term" value="P:fatty acid biosynthetic process"/>
    <property type="evidence" value="ECO:0007669"/>
    <property type="project" value="TreeGrafter"/>
</dbReference>
<dbReference type="InterPro" id="IPR016035">
    <property type="entry name" value="Acyl_Trfase/lysoPLipase"/>
</dbReference>
<dbReference type="PANTHER" id="PTHR43775:SF37">
    <property type="entry name" value="SI:DKEY-61P9.11"/>
    <property type="match status" value="1"/>
</dbReference>
<accession>G3F035</accession>
<dbReference type="GO" id="GO:0071770">
    <property type="term" value="P:DIM/DIP cell wall layer assembly"/>
    <property type="evidence" value="ECO:0007669"/>
    <property type="project" value="TreeGrafter"/>
</dbReference>
<keyword evidence="2" id="KW-0597">Phosphoprotein</keyword>
<reference evidence="5" key="1">
    <citation type="submission" date="2011-02" db="EMBL/GenBank/DDBJ databases">
        <title>Screening of biosynthetic genes from an actinomycete with high antitumor activity.</title>
        <authorList>
            <person name="Qi F."/>
            <person name="Li J."/>
        </authorList>
    </citation>
    <scope>NUCLEOTIDE SEQUENCE</scope>
    <source>
        <strain evidence="5">AH1-5</strain>
    </source>
</reference>
<feature type="region of interest" description="Disordered" evidence="3">
    <location>
        <begin position="1"/>
        <end position="73"/>
    </location>
</feature>
<dbReference type="Gene3D" id="3.40.366.10">
    <property type="entry name" value="Malonyl-Coenzyme A Acyl Carrier Protein, domain 2"/>
    <property type="match status" value="1"/>
</dbReference>
<feature type="domain" description="Malonyl-CoA:ACP transacylase (MAT)" evidence="4">
    <location>
        <begin position="159"/>
        <end position="403"/>
    </location>
</feature>
<feature type="compositionally biased region" description="Low complexity" evidence="3">
    <location>
        <begin position="20"/>
        <end position="40"/>
    </location>
</feature>
<dbReference type="EMBL" id="JF431432">
    <property type="protein sequence ID" value="AEM44682.1"/>
    <property type="molecule type" value="Genomic_DNA"/>
</dbReference>
<evidence type="ECO:0000259" key="4">
    <source>
        <dbReference type="SMART" id="SM00827"/>
    </source>
</evidence>
<evidence type="ECO:0000256" key="1">
    <source>
        <dbReference type="ARBA" id="ARBA00022450"/>
    </source>
</evidence>
<feature type="non-terminal residue" evidence="5">
    <location>
        <position position="1"/>
    </location>
</feature>
<feature type="compositionally biased region" description="Basic residues" evidence="3">
    <location>
        <begin position="51"/>
        <end position="67"/>
    </location>
</feature>
<sequence length="403" mass="42618">MSSTCACAPPLVPGPHRSARSSPESARSVWAAPTVTSSWPSTPPPTPTRTTRPRLTPRRRQRNRPRRAPWPGRCPDVLTRRCAPRLGACTSSWLTNPTSHPPTSAFPWPPPVPRSSIERWPSARDRQQLMGAIEALAAGRPAPGLVTGTTEDARHIVFVFPGQGSQWVAMGRELLDSSEAFATMASACDSAFAPLTGWSVLDVLRDAPGAADLNRTDVVQPALFTVMVSLAATWQAHGVRPAAVVGHSQGEVAAAYTAGGLSLADATRIVALRSRAWASLSGAGATGSVLLPAEVVQRRLDERGSSLVIAASNGPSACAVSGAPEELDAFIAELTADGITARRVPGMAFAGHSPQVDAVREQILADLADISPLPGTIPFYSTVTGDLFDTTGLDTDYWYRNLR</sequence>
<keyword evidence="1" id="KW-0596">Phosphopantetheine</keyword>
<dbReference type="Pfam" id="PF00698">
    <property type="entry name" value="Acyl_transf_1"/>
    <property type="match status" value="1"/>
</dbReference>
<evidence type="ECO:0000256" key="2">
    <source>
        <dbReference type="ARBA" id="ARBA00022553"/>
    </source>
</evidence>
<evidence type="ECO:0000256" key="3">
    <source>
        <dbReference type="SAM" id="MobiDB-lite"/>
    </source>
</evidence>
<name>G3F035_9ACTN</name>
<dbReference type="GO" id="GO:0005886">
    <property type="term" value="C:plasma membrane"/>
    <property type="evidence" value="ECO:0007669"/>
    <property type="project" value="TreeGrafter"/>
</dbReference>
<feature type="non-terminal residue" evidence="5">
    <location>
        <position position="403"/>
    </location>
</feature>
<organism evidence="5">
    <name type="scientific">Streptomyces sp. AH1-5</name>
    <dbReference type="NCBI Taxonomy" id="1074489"/>
    <lineage>
        <taxon>Bacteria</taxon>
        <taxon>Bacillati</taxon>
        <taxon>Actinomycetota</taxon>
        <taxon>Actinomycetes</taxon>
        <taxon>Kitasatosporales</taxon>
        <taxon>Streptomycetaceae</taxon>
        <taxon>Streptomyces</taxon>
    </lineage>
</organism>
<dbReference type="Gene3D" id="3.30.70.3290">
    <property type="match status" value="1"/>
</dbReference>
<dbReference type="InterPro" id="IPR014043">
    <property type="entry name" value="Acyl_transferase_dom"/>
</dbReference>
<dbReference type="SUPFAM" id="SSF52151">
    <property type="entry name" value="FabD/lysophospholipase-like"/>
    <property type="match status" value="1"/>
</dbReference>
<dbReference type="InterPro" id="IPR050091">
    <property type="entry name" value="PKS_NRPS_Biosynth_Enz"/>
</dbReference>
<dbReference type="SMART" id="SM00827">
    <property type="entry name" value="PKS_AT"/>
    <property type="match status" value="1"/>
</dbReference>
<dbReference type="PANTHER" id="PTHR43775">
    <property type="entry name" value="FATTY ACID SYNTHASE"/>
    <property type="match status" value="1"/>
</dbReference>
<protein>
    <submittedName>
        <fullName evidence="5">Modular polyketide synthase</fullName>
    </submittedName>
</protein>
<dbReference type="SUPFAM" id="SSF55048">
    <property type="entry name" value="Probable ACP-binding domain of malonyl-CoA ACP transacylase"/>
    <property type="match status" value="1"/>
</dbReference>
<dbReference type="GO" id="GO:0004312">
    <property type="term" value="F:fatty acid synthase activity"/>
    <property type="evidence" value="ECO:0007669"/>
    <property type="project" value="TreeGrafter"/>
</dbReference>
<dbReference type="GO" id="GO:0005737">
    <property type="term" value="C:cytoplasm"/>
    <property type="evidence" value="ECO:0007669"/>
    <property type="project" value="TreeGrafter"/>
</dbReference>
<dbReference type="InterPro" id="IPR016036">
    <property type="entry name" value="Malonyl_transacylase_ACP-bd"/>
</dbReference>
<dbReference type="AlphaFoldDB" id="G3F035"/>
<dbReference type="InterPro" id="IPR001227">
    <property type="entry name" value="Ac_transferase_dom_sf"/>
</dbReference>
<evidence type="ECO:0000313" key="5">
    <source>
        <dbReference type="EMBL" id="AEM44682.1"/>
    </source>
</evidence>
<proteinExistence type="predicted"/>